<comment type="caution">
    <text evidence="8">The sequence shown here is derived from an EMBL/GenBank/DDBJ whole genome shotgun (WGS) entry which is preliminary data.</text>
</comment>
<feature type="transmembrane region" description="Helical" evidence="6">
    <location>
        <begin position="183"/>
        <end position="204"/>
    </location>
</feature>
<dbReference type="GO" id="GO:0031460">
    <property type="term" value="P:glycine betaine transport"/>
    <property type="evidence" value="ECO:0007669"/>
    <property type="project" value="TreeGrafter"/>
</dbReference>
<keyword evidence="5 6" id="KW-0472">Membrane</keyword>
<evidence type="ECO:0000256" key="6">
    <source>
        <dbReference type="RuleBase" id="RU363032"/>
    </source>
</evidence>
<proteinExistence type="inferred from homology"/>
<evidence type="ECO:0000313" key="8">
    <source>
        <dbReference type="EMBL" id="KPV49753.1"/>
    </source>
</evidence>
<evidence type="ECO:0000256" key="5">
    <source>
        <dbReference type="ARBA" id="ARBA00023136"/>
    </source>
</evidence>
<dbReference type="GO" id="GO:0005886">
    <property type="term" value="C:plasma membrane"/>
    <property type="evidence" value="ECO:0007669"/>
    <property type="project" value="UniProtKB-SubCell"/>
</dbReference>
<keyword evidence="2 6" id="KW-0813">Transport</keyword>
<gene>
    <name evidence="8" type="ORF">SE17_30830</name>
</gene>
<dbReference type="Proteomes" id="UP000050509">
    <property type="component" value="Unassembled WGS sequence"/>
</dbReference>
<dbReference type="PROSITE" id="PS50928">
    <property type="entry name" value="ABC_TM1"/>
    <property type="match status" value="1"/>
</dbReference>
<feature type="domain" description="ABC transmembrane type-1" evidence="7">
    <location>
        <begin position="22"/>
        <end position="201"/>
    </location>
</feature>
<dbReference type="InterPro" id="IPR051204">
    <property type="entry name" value="ABC_transp_perm/SBD"/>
</dbReference>
<evidence type="ECO:0000259" key="7">
    <source>
        <dbReference type="PROSITE" id="PS50928"/>
    </source>
</evidence>
<dbReference type="SUPFAM" id="SSF161098">
    <property type="entry name" value="MetI-like"/>
    <property type="match status" value="1"/>
</dbReference>
<dbReference type="InterPro" id="IPR035906">
    <property type="entry name" value="MetI-like_sf"/>
</dbReference>
<sequence length="213" mass="22447">MQLLLDAYTYFLANQDRFWEALGRHLSLSLSALALSILIGVPLGIWIVRRARAAQLVINGFGALRLVPSLAILFLALPYLGTGFRPALLALTVLPLPPVLINTYAGLHNVDRALTEAAYGMGLEARQVLGRIELPLALPAIIAGIRTAAVEVVSSATLAAFIGGGGLGDFITRGFALYEPRIMLVGAIPVALLALAAEGILGGVQRVFSVPEA</sequence>
<comment type="similarity">
    <text evidence="6">Belongs to the binding-protein-dependent transport system permease family.</text>
</comment>
<name>A0A0P9CVS8_9CHLR</name>
<feature type="transmembrane region" description="Helical" evidence="6">
    <location>
        <begin position="26"/>
        <end position="48"/>
    </location>
</feature>
<dbReference type="PANTHER" id="PTHR30177:SF4">
    <property type="entry name" value="OSMOPROTECTANT IMPORT PERMEASE PROTEIN OSMW"/>
    <property type="match status" value="1"/>
</dbReference>
<feature type="transmembrane region" description="Helical" evidence="6">
    <location>
        <begin position="128"/>
        <end position="146"/>
    </location>
</feature>
<organism evidence="8 9">
    <name type="scientific">Kouleothrix aurantiaca</name>
    <dbReference type="NCBI Taxonomy" id="186479"/>
    <lineage>
        <taxon>Bacteria</taxon>
        <taxon>Bacillati</taxon>
        <taxon>Chloroflexota</taxon>
        <taxon>Chloroflexia</taxon>
        <taxon>Chloroflexales</taxon>
        <taxon>Roseiflexineae</taxon>
        <taxon>Roseiflexaceae</taxon>
        <taxon>Kouleothrix</taxon>
    </lineage>
</organism>
<protein>
    <submittedName>
        <fullName evidence="8">Glycine/betaine ABC transporter</fullName>
    </submittedName>
</protein>
<dbReference type="EMBL" id="LJCR01001771">
    <property type="protein sequence ID" value="KPV49753.1"/>
    <property type="molecule type" value="Genomic_DNA"/>
</dbReference>
<evidence type="ECO:0000256" key="4">
    <source>
        <dbReference type="ARBA" id="ARBA00022989"/>
    </source>
</evidence>
<evidence type="ECO:0000256" key="3">
    <source>
        <dbReference type="ARBA" id="ARBA00022692"/>
    </source>
</evidence>
<dbReference type="Gene3D" id="1.10.3720.10">
    <property type="entry name" value="MetI-like"/>
    <property type="match status" value="1"/>
</dbReference>
<feature type="transmembrane region" description="Helical" evidence="6">
    <location>
        <begin position="60"/>
        <end position="81"/>
    </location>
</feature>
<keyword evidence="9" id="KW-1185">Reference proteome</keyword>
<keyword evidence="3 6" id="KW-0812">Transmembrane</keyword>
<reference evidence="8 9" key="1">
    <citation type="submission" date="2015-09" db="EMBL/GenBank/DDBJ databases">
        <title>Draft genome sequence of Kouleothrix aurantiaca JCM 19913.</title>
        <authorList>
            <person name="Hemp J."/>
        </authorList>
    </citation>
    <scope>NUCLEOTIDE SEQUENCE [LARGE SCALE GENOMIC DNA]</scope>
    <source>
        <strain evidence="8 9">COM-B</strain>
    </source>
</reference>
<dbReference type="GO" id="GO:0055085">
    <property type="term" value="P:transmembrane transport"/>
    <property type="evidence" value="ECO:0007669"/>
    <property type="project" value="InterPro"/>
</dbReference>
<dbReference type="FunFam" id="1.10.3720.10:FF:000001">
    <property type="entry name" value="Glycine betaine ABC transporter, permease"/>
    <property type="match status" value="1"/>
</dbReference>
<keyword evidence="4 6" id="KW-1133">Transmembrane helix</keyword>
<accession>A0A0P9CVS8</accession>
<dbReference type="CDD" id="cd06261">
    <property type="entry name" value="TM_PBP2"/>
    <property type="match status" value="1"/>
</dbReference>
<evidence type="ECO:0000313" key="9">
    <source>
        <dbReference type="Proteomes" id="UP000050509"/>
    </source>
</evidence>
<dbReference type="AlphaFoldDB" id="A0A0P9CVS8"/>
<dbReference type="InterPro" id="IPR000515">
    <property type="entry name" value="MetI-like"/>
</dbReference>
<comment type="subcellular location">
    <subcellularLocation>
        <location evidence="6">Cell membrane</location>
        <topology evidence="6">Multi-pass membrane protein</topology>
    </subcellularLocation>
    <subcellularLocation>
        <location evidence="1">Membrane</location>
        <topology evidence="1">Multi-pass membrane protein</topology>
    </subcellularLocation>
</comment>
<feature type="transmembrane region" description="Helical" evidence="6">
    <location>
        <begin position="87"/>
        <end position="107"/>
    </location>
</feature>
<dbReference type="Pfam" id="PF00528">
    <property type="entry name" value="BPD_transp_1"/>
    <property type="match status" value="1"/>
</dbReference>
<dbReference type="PANTHER" id="PTHR30177">
    <property type="entry name" value="GLYCINE BETAINE/L-PROLINE TRANSPORT SYSTEM PERMEASE PROTEIN PROW"/>
    <property type="match status" value="1"/>
</dbReference>
<evidence type="ECO:0000256" key="1">
    <source>
        <dbReference type="ARBA" id="ARBA00004141"/>
    </source>
</evidence>
<evidence type="ECO:0000256" key="2">
    <source>
        <dbReference type="ARBA" id="ARBA00022448"/>
    </source>
</evidence>
<feature type="transmembrane region" description="Helical" evidence="6">
    <location>
        <begin position="152"/>
        <end position="171"/>
    </location>
</feature>